<accession>A0AAW2JU67</accession>
<dbReference type="InterPro" id="IPR013103">
    <property type="entry name" value="RVT_2"/>
</dbReference>
<protein>
    <recommendedName>
        <fullName evidence="4">Reverse transcriptase Ty1/copia-type domain-containing protein</fullName>
    </recommendedName>
</protein>
<sequence length="400" mass="44642">MDTNKFNGMNYNDWLRNLRIVLDFENQGYVLDNPLPTVLPEGSSPKNVTFEKWLEDNRKIMRYIKEVYTVPDRHIRYAAIKAFLGTKMIEGEASTSKTKGKRGGRWKRKKGKGKTIITTASCKGALTTAKGKGKGIFVIEVNMIANTASWVLDTGCGAHIYNDLQVLEKSRKLSKDEIILRLGGGKVIAAEAVGSLSLVISDHIQIELKDCYYVLVDSSRDATVERSGWKEKPNPVGHVFLEKGFPADSQRDEVLLEESSETPQQNGATYFEPLGAADGVPILRRSTRESRPPEIEVTTFKARLVAKGYTQRPGVDFEETYSLIAMAKSIQVLLAIAVWYGIKLSKKQSSKTDEDLKRMSDIPYASAIGRIQYVVQCTRPDVTYALSVTSRYQACAEEAH</sequence>
<comment type="caution">
    <text evidence="3">The sequence shown here is derived from an EMBL/GenBank/DDBJ whole genome shotgun (WGS) entry which is preliminary data.</text>
</comment>
<name>A0AAW2JU67_9LAMI</name>
<proteinExistence type="predicted"/>
<organism evidence="3">
    <name type="scientific">Sesamum angustifolium</name>
    <dbReference type="NCBI Taxonomy" id="2727405"/>
    <lineage>
        <taxon>Eukaryota</taxon>
        <taxon>Viridiplantae</taxon>
        <taxon>Streptophyta</taxon>
        <taxon>Embryophyta</taxon>
        <taxon>Tracheophyta</taxon>
        <taxon>Spermatophyta</taxon>
        <taxon>Magnoliopsida</taxon>
        <taxon>eudicotyledons</taxon>
        <taxon>Gunneridae</taxon>
        <taxon>Pentapetalae</taxon>
        <taxon>asterids</taxon>
        <taxon>lamiids</taxon>
        <taxon>Lamiales</taxon>
        <taxon>Pedaliaceae</taxon>
        <taxon>Sesamum</taxon>
    </lineage>
</organism>
<evidence type="ECO:0000313" key="3">
    <source>
        <dbReference type="EMBL" id="KAL0298144.1"/>
    </source>
</evidence>
<dbReference type="InterPro" id="IPR054722">
    <property type="entry name" value="PolX-like_BBD"/>
</dbReference>
<dbReference type="AlphaFoldDB" id="A0AAW2JU67"/>
<reference evidence="3" key="1">
    <citation type="submission" date="2020-06" db="EMBL/GenBank/DDBJ databases">
        <authorList>
            <person name="Li T."/>
            <person name="Hu X."/>
            <person name="Zhang T."/>
            <person name="Song X."/>
            <person name="Zhang H."/>
            <person name="Dai N."/>
            <person name="Sheng W."/>
            <person name="Hou X."/>
            <person name="Wei L."/>
        </authorList>
    </citation>
    <scope>NUCLEOTIDE SEQUENCE</scope>
    <source>
        <strain evidence="3">G01</strain>
        <tissue evidence="3">Leaf</tissue>
    </source>
</reference>
<evidence type="ECO:0000259" key="1">
    <source>
        <dbReference type="Pfam" id="PF07727"/>
    </source>
</evidence>
<dbReference type="EMBL" id="JACGWK010000482">
    <property type="protein sequence ID" value="KAL0298144.1"/>
    <property type="molecule type" value="Genomic_DNA"/>
</dbReference>
<evidence type="ECO:0008006" key="4">
    <source>
        <dbReference type="Google" id="ProtNLM"/>
    </source>
</evidence>
<dbReference type="Pfam" id="PF07727">
    <property type="entry name" value="RVT_2"/>
    <property type="match status" value="1"/>
</dbReference>
<feature type="domain" description="Reverse transcriptase Ty1/copia-type" evidence="1">
    <location>
        <begin position="296"/>
        <end position="341"/>
    </location>
</feature>
<feature type="domain" description="Retrovirus-related Pol polyprotein from transposon TNT 1-94-like beta-barrel" evidence="2">
    <location>
        <begin position="150"/>
        <end position="214"/>
    </location>
</feature>
<evidence type="ECO:0000259" key="2">
    <source>
        <dbReference type="Pfam" id="PF22936"/>
    </source>
</evidence>
<dbReference type="Pfam" id="PF22936">
    <property type="entry name" value="Pol_BBD"/>
    <property type="match status" value="1"/>
</dbReference>
<gene>
    <name evidence="3" type="ORF">Sangu_3158300</name>
</gene>
<reference evidence="3" key="2">
    <citation type="journal article" date="2024" name="Plant">
        <title>Genomic evolution and insights into agronomic trait innovations of Sesamum species.</title>
        <authorList>
            <person name="Miao H."/>
            <person name="Wang L."/>
            <person name="Qu L."/>
            <person name="Liu H."/>
            <person name="Sun Y."/>
            <person name="Le M."/>
            <person name="Wang Q."/>
            <person name="Wei S."/>
            <person name="Zheng Y."/>
            <person name="Lin W."/>
            <person name="Duan Y."/>
            <person name="Cao H."/>
            <person name="Xiong S."/>
            <person name="Wang X."/>
            <person name="Wei L."/>
            <person name="Li C."/>
            <person name="Ma Q."/>
            <person name="Ju M."/>
            <person name="Zhao R."/>
            <person name="Li G."/>
            <person name="Mu C."/>
            <person name="Tian Q."/>
            <person name="Mei H."/>
            <person name="Zhang T."/>
            <person name="Gao T."/>
            <person name="Zhang H."/>
        </authorList>
    </citation>
    <scope>NUCLEOTIDE SEQUENCE</scope>
    <source>
        <strain evidence="3">G01</strain>
    </source>
</reference>